<organism evidence="8 9">
    <name type="scientific">Panacagrimonas perspica</name>
    <dbReference type="NCBI Taxonomy" id="381431"/>
    <lineage>
        <taxon>Bacteria</taxon>
        <taxon>Pseudomonadati</taxon>
        <taxon>Pseudomonadota</taxon>
        <taxon>Gammaproteobacteria</taxon>
        <taxon>Nevskiales</taxon>
        <taxon>Nevskiaceae</taxon>
        <taxon>Panacagrimonas</taxon>
    </lineage>
</organism>
<reference evidence="8 9" key="1">
    <citation type="submission" date="2019-03" db="EMBL/GenBank/DDBJ databases">
        <title>Genomic Encyclopedia of Type Strains, Phase IV (KMG-IV): sequencing the most valuable type-strain genomes for metagenomic binning, comparative biology and taxonomic classification.</title>
        <authorList>
            <person name="Goeker M."/>
        </authorList>
    </citation>
    <scope>NUCLEOTIDE SEQUENCE [LARGE SCALE GENOMIC DNA]</scope>
    <source>
        <strain evidence="8 9">DSM 26377</strain>
    </source>
</reference>
<proteinExistence type="inferred from homology"/>
<evidence type="ECO:0000256" key="3">
    <source>
        <dbReference type="ARBA" id="ARBA00022630"/>
    </source>
</evidence>
<keyword evidence="5" id="KW-0521">NADP</keyword>
<dbReference type="AlphaFoldDB" id="A0A4S3K3M9"/>
<dbReference type="EMBL" id="SOBT01000008">
    <property type="protein sequence ID" value="TDU31301.1"/>
    <property type="molecule type" value="Genomic_DNA"/>
</dbReference>
<dbReference type="PANTHER" id="PTHR43098">
    <property type="entry name" value="L-ORNITHINE N(5)-MONOOXYGENASE-RELATED"/>
    <property type="match status" value="1"/>
</dbReference>
<dbReference type="Gene3D" id="3.50.50.60">
    <property type="entry name" value="FAD/NAD(P)-binding domain"/>
    <property type="match status" value="2"/>
</dbReference>
<keyword evidence="7 8" id="KW-0503">Monooxygenase</keyword>
<dbReference type="InterPro" id="IPR020946">
    <property type="entry name" value="Flavin_mOase-like"/>
</dbReference>
<keyword evidence="6" id="KW-0560">Oxidoreductase</keyword>
<evidence type="ECO:0000256" key="5">
    <source>
        <dbReference type="ARBA" id="ARBA00022857"/>
    </source>
</evidence>
<keyword evidence="9" id="KW-1185">Reference proteome</keyword>
<comment type="similarity">
    <text evidence="2">Belongs to the FAD-binding monooxygenase family.</text>
</comment>
<protein>
    <submittedName>
        <fullName evidence="8">Acetone monooxygenase</fullName>
    </submittedName>
</protein>
<sequence length="544" mass="60709">MSASSKSSAAPAVQVDAVVVGAGIAGMYQLHRLRELGLKVQGVEAGSDVGGTWYWNRYPGARLDSQGEVYQYWFSEDLYKDWPVRERFSAQADVEAWLHYVADKLDLRPHFRFNTRVESARFDESTQRWKVTTDAGDEFDAQFLVTCAGMLSAPLADLFPGQKTFKGRVFHTARWPKEKIDFKGKRVGVVGIGATGIQVIQTLAPEVAHMKVFVRTPQYTIRMKNPSYSDADRAEFNRRFGEFKETVQDTFGGFHYNFDNGSWHDATPEQRQAVYERCWNEGSLRLWLAAYPEIFSEQAASDEISEFAREKLRAQLKHDPKLCDLLVPKDYGFGTHRVPLENGYLEAFLRPNVEAVDVKKNKIVEVVPEGVKLADGTVHEIDVLILATGFDAGTGALTRIDIQGRAGRKLADDWGRDIRTTMGLQVHGYPNLFTVGAPLAPAAALCNMTTCLQQQAGWIADAIGYVRAKGLKVMEPTAEKEAQWVQHHDDVANATLLTKTDSWYMGSNIPGKPRRLLSYAGGVNIYKQACEDVKSSGYAGFDLA</sequence>
<dbReference type="RefSeq" id="WP_133879900.1">
    <property type="nucleotide sequence ID" value="NZ_MWIN01000014.1"/>
</dbReference>
<evidence type="ECO:0000256" key="2">
    <source>
        <dbReference type="ARBA" id="ARBA00010139"/>
    </source>
</evidence>
<evidence type="ECO:0000313" key="9">
    <source>
        <dbReference type="Proteomes" id="UP000295341"/>
    </source>
</evidence>
<dbReference type="GO" id="GO:0050660">
    <property type="term" value="F:flavin adenine dinucleotide binding"/>
    <property type="evidence" value="ECO:0007669"/>
    <property type="project" value="InterPro"/>
</dbReference>
<comment type="caution">
    <text evidence="8">The sequence shown here is derived from an EMBL/GenBank/DDBJ whole genome shotgun (WGS) entry which is preliminary data.</text>
</comment>
<keyword evidence="3" id="KW-0285">Flavoprotein</keyword>
<dbReference type="InterPro" id="IPR050775">
    <property type="entry name" value="FAD-binding_Monooxygenases"/>
</dbReference>
<evidence type="ECO:0000256" key="4">
    <source>
        <dbReference type="ARBA" id="ARBA00022827"/>
    </source>
</evidence>
<dbReference type="GO" id="GO:0004499">
    <property type="term" value="F:N,N-dimethylaniline monooxygenase activity"/>
    <property type="evidence" value="ECO:0007669"/>
    <property type="project" value="InterPro"/>
</dbReference>
<keyword evidence="4" id="KW-0274">FAD</keyword>
<gene>
    <name evidence="8" type="ORF">DFR24_0665</name>
</gene>
<dbReference type="GO" id="GO:0050661">
    <property type="term" value="F:NADP binding"/>
    <property type="evidence" value="ECO:0007669"/>
    <property type="project" value="InterPro"/>
</dbReference>
<evidence type="ECO:0000256" key="7">
    <source>
        <dbReference type="ARBA" id="ARBA00023033"/>
    </source>
</evidence>
<accession>A0A4S3K3M9</accession>
<comment type="cofactor">
    <cofactor evidence="1">
        <name>FAD</name>
        <dbReference type="ChEBI" id="CHEBI:57692"/>
    </cofactor>
</comment>
<evidence type="ECO:0000256" key="1">
    <source>
        <dbReference type="ARBA" id="ARBA00001974"/>
    </source>
</evidence>
<dbReference type="InterPro" id="IPR036188">
    <property type="entry name" value="FAD/NAD-bd_sf"/>
</dbReference>
<dbReference type="PANTHER" id="PTHR43098:SF3">
    <property type="entry name" value="L-ORNITHINE N(5)-MONOOXYGENASE-RELATED"/>
    <property type="match status" value="1"/>
</dbReference>
<dbReference type="Proteomes" id="UP000295341">
    <property type="component" value="Unassembled WGS sequence"/>
</dbReference>
<dbReference type="OrthoDB" id="312624at2"/>
<evidence type="ECO:0000313" key="8">
    <source>
        <dbReference type="EMBL" id="TDU31301.1"/>
    </source>
</evidence>
<dbReference type="SUPFAM" id="SSF51905">
    <property type="entry name" value="FAD/NAD(P)-binding domain"/>
    <property type="match status" value="2"/>
</dbReference>
<name>A0A4S3K3M9_9GAMM</name>
<evidence type="ECO:0000256" key="6">
    <source>
        <dbReference type="ARBA" id="ARBA00023002"/>
    </source>
</evidence>
<dbReference type="Pfam" id="PF00743">
    <property type="entry name" value="FMO-like"/>
    <property type="match status" value="1"/>
</dbReference>